<dbReference type="InterPro" id="IPR000477">
    <property type="entry name" value="RT_dom"/>
</dbReference>
<dbReference type="InterPro" id="IPR005135">
    <property type="entry name" value="Endo/exonuclease/phosphatase"/>
</dbReference>
<gene>
    <name evidence="2" type="ORF">PARMNEM_LOCUS22671</name>
</gene>
<proteinExistence type="predicted"/>
<evidence type="ECO:0000313" key="3">
    <source>
        <dbReference type="Proteomes" id="UP001314205"/>
    </source>
</evidence>
<dbReference type="InterPro" id="IPR043502">
    <property type="entry name" value="DNA/RNA_pol_sf"/>
</dbReference>
<protein>
    <recommendedName>
        <fullName evidence="1">Reverse transcriptase domain-containing protein</fullName>
    </recommendedName>
</protein>
<reference evidence="2 3" key="1">
    <citation type="submission" date="2023-11" db="EMBL/GenBank/DDBJ databases">
        <authorList>
            <person name="Hedman E."/>
            <person name="Englund M."/>
            <person name="Stromberg M."/>
            <person name="Nyberg Akerstrom W."/>
            <person name="Nylinder S."/>
            <person name="Jareborg N."/>
            <person name="Kallberg Y."/>
            <person name="Kronander E."/>
        </authorList>
    </citation>
    <scope>NUCLEOTIDE SEQUENCE [LARGE SCALE GENOMIC DNA]</scope>
</reference>
<dbReference type="PROSITE" id="PS50878">
    <property type="entry name" value="RT_POL"/>
    <property type="match status" value="1"/>
</dbReference>
<dbReference type="GO" id="GO:0071897">
    <property type="term" value="P:DNA biosynthetic process"/>
    <property type="evidence" value="ECO:0007669"/>
    <property type="project" value="UniProtKB-ARBA"/>
</dbReference>
<accession>A0AAV1MCT2</accession>
<dbReference type="InterPro" id="IPR036691">
    <property type="entry name" value="Endo/exonu/phosph_ase_sf"/>
</dbReference>
<evidence type="ECO:0000259" key="1">
    <source>
        <dbReference type="PROSITE" id="PS50878"/>
    </source>
</evidence>
<dbReference type="AlphaFoldDB" id="A0AAV1MCT2"/>
<keyword evidence="3" id="KW-1185">Reference proteome</keyword>
<dbReference type="Pfam" id="PF00078">
    <property type="entry name" value="RVT_1"/>
    <property type="match status" value="1"/>
</dbReference>
<dbReference type="Gene3D" id="3.60.10.10">
    <property type="entry name" value="Endonuclease/exonuclease/phosphatase"/>
    <property type="match status" value="1"/>
</dbReference>
<dbReference type="PRINTS" id="PR01345">
    <property type="entry name" value="CERVTRCPTASE"/>
</dbReference>
<dbReference type="Pfam" id="PF14529">
    <property type="entry name" value="Exo_endo_phos_2"/>
    <property type="match status" value="1"/>
</dbReference>
<dbReference type="EMBL" id="CAVLGL010000159">
    <property type="protein sequence ID" value="CAK1604457.1"/>
    <property type="molecule type" value="Genomic_DNA"/>
</dbReference>
<dbReference type="CDD" id="cd01650">
    <property type="entry name" value="RT_nLTR_like"/>
    <property type="match status" value="1"/>
</dbReference>
<sequence length="864" mass="98833">MNIPTEKSTPNKLLLCGVYLPSPIQKHFLEHYIDNANRVLESNAKVLILGDFNLSGIAWNDTEVPFAVNGNNNMTKTSFESTLLDFIALKNLTQYNTTVLNHKGKILDLVLSNLNILLNVTRSNSELSSVDDYHPPLEFTLPSGYSAKLLSRNYNERHNFYKADFEKISNYLSSIPWESDLASCTSVDEMNNKFYSILRSSILKYVPKSKPASKKFPPWYTRDLIHLSREKYKLRMRYKKYNNPLDELAFRTVKKRCSDLTESCYLKYITDLEKSLSVNPKKFWTFLKSKKVNSNAYPSAMTFDDKDETCGTGICNLFASYFASVYRPSLPLCNVPDLEYSVSCFLGSLTLRREDVLKTLKGLDRTKGAGPDGIPSLFVVQCCESLSFPLTIIFNESLMNGVFPSIWKEARIVPVFKSGDSASVKNYRAISILSVFGKAFESLVCPVLSYHIKHLISPRQSGFLASRSTVTNLIPFVDFVSNSLGSRIPVDTIYTDFSKAFDSVDHKILLGKLSRLGVYGSLLEWFKSYLYQRKSHVVVNGYSSHSFQPTSGVPQGSHLGPILFNIFINDIVGIFDHVACFLYADDMKLSMQIRGINDSLLLQEDLDRLAGWCRENRLYLNTEKCVIICSRCKTNLSPSYNIAGQKLQEVDSIRDLGVIMDKKLRFHKHIDQVATKGLQMLGFVLRNAKEFKKPSTKILLYLALVRSGLKYCSQVWSPHYEVHIKRIERIQKRFFWHLSYQSNKAKLLPSYKERLAYFKMTSLQGRRLFLGQLLFYKIINGLIDCPALLRSVNFNIPYKLPRRLRYVPFSPKGAKSSLGHHATMNRLQRQYNVISKSYNIDIFSDKPLKFRRKLGQFLESMVSV</sequence>
<evidence type="ECO:0000313" key="2">
    <source>
        <dbReference type="EMBL" id="CAK1604457.1"/>
    </source>
</evidence>
<comment type="caution">
    <text evidence="2">The sequence shown here is derived from an EMBL/GenBank/DDBJ whole genome shotgun (WGS) entry which is preliminary data.</text>
</comment>
<dbReference type="Proteomes" id="UP001314205">
    <property type="component" value="Unassembled WGS sequence"/>
</dbReference>
<organism evidence="2 3">
    <name type="scientific">Parnassius mnemosyne</name>
    <name type="common">clouded apollo</name>
    <dbReference type="NCBI Taxonomy" id="213953"/>
    <lineage>
        <taxon>Eukaryota</taxon>
        <taxon>Metazoa</taxon>
        <taxon>Ecdysozoa</taxon>
        <taxon>Arthropoda</taxon>
        <taxon>Hexapoda</taxon>
        <taxon>Insecta</taxon>
        <taxon>Pterygota</taxon>
        <taxon>Neoptera</taxon>
        <taxon>Endopterygota</taxon>
        <taxon>Lepidoptera</taxon>
        <taxon>Glossata</taxon>
        <taxon>Ditrysia</taxon>
        <taxon>Papilionoidea</taxon>
        <taxon>Papilionidae</taxon>
        <taxon>Parnassiinae</taxon>
        <taxon>Parnassini</taxon>
        <taxon>Parnassius</taxon>
        <taxon>Driopa</taxon>
    </lineage>
</organism>
<dbReference type="PANTHER" id="PTHR33332">
    <property type="entry name" value="REVERSE TRANSCRIPTASE DOMAIN-CONTAINING PROTEIN"/>
    <property type="match status" value="1"/>
</dbReference>
<feature type="domain" description="Reverse transcriptase" evidence="1">
    <location>
        <begin position="396"/>
        <end position="647"/>
    </location>
</feature>
<name>A0AAV1MCT2_9NEOP</name>
<dbReference type="SUPFAM" id="SSF56219">
    <property type="entry name" value="DNase I-like"/>
    <property type="match status" value="1"/>
</dbReference>
<dbReference type="GO" id="GO:0003824">
    <property type="term" value="F:catalytic activity"/>
    <property type="evidence" value="ECO:0007669"/>
    <property type="project" value="InterPro"/>
</dbReference>
<dbReference type="SUPFAM" id="SSF56672">
    <property type="entry name" value="DNA/RNA polymerases"/>
    <property type="match status" value="1"/>
</dbReference>